<evidence type="ECO:0000256" key="1">
    <source>
        <dbReference type="ARBA" id="ARBA00006394"/>
    </source>
</evidence>
<dbReference type="GO" id="GO:0005737">
    <property type="term" value="C:cytoplasm"/>
    <property type="evidence" value="ECO:0007669"/>
    <property type="project" value="TreeGrafter"/>
</dbReference>
<evidence type="ECO:0000313" key="11">
    <source>
        <dbReference type="Proteomes" id="UP000317716"/>
    </source>
</evidence>
<dbReference type="SUPFAM" id="SSF51645">
    <property type="entry name" value="Malate synthase G"/>
    <property type="match status" value="1"/>
</dbReference>
<comment type="caution">
    <text evidence="10">The sequence shown here is derived from an EMBL/GenBank/DDBJ whole genome shotgun (WGS) entry which is preliminary data.</text>
</comment>
<feature type="compositionally biased region" description="Polar residues" evidence="8">
    <location>
        <begin position="1"/>
        <end position="13"/>
    </location>
</feature>
<evidence type="ECO:0000256" key="3">
    <source>
        <dbReference type="ARBA" id="ARBA00022435"/>
    </source>
</evidence>
<keyword evidence="3" id="KW-0329">Glyoxylate bypass</keyword>
<dbReference type="Pfam" id="PF01274">
    <property type="entry name" value="MS_TIM-barrel"/>
    <property type="match status" value="1"/>
</dbReference>
<evidence type="ECO:0000259" key="9">
    <source>
        <dbReference type="Pfam" id="PF01274"/>
    </source>
</evidence>
<evidence type="ECO:0000256" key="2">
    <source>
        <dbReference type="ARBA" id="ARBA00012636"/>
    </source>
</evidence>
<evidence type="ECO:0000256" key="4">
    <source>
        <dbReference type="ARBA" id="ARBA00022532"/>
    </source>
</evidence>
<feature type="active site" description="Proton donor" evidence="7">
    <location>
        <position position="441"/>
    </location>
</feature>
<dbReference type="InterPro" id="IPR001465">
    <property type="entry name" value="Malate_synthase_TIM"/>
</dbReference>
<protein>
    <recommendedName>
        <fullName evidence="2">malate synthase</fullName>
        <ecNumber evidence="2">2.3.3.9</ecNumber>
    </recommendedName>
</protein>
<keyword evidence="4" id="KW-0816">Tricarboxylic acid cycle</keyword>
<evidence type="ECO:0000313" key="10">
    <source>
        <dbReference type="EMBL" id="TMQ58913.1"/>
    </source>
</evidence>
<dbReference type="EMBL" id="VBOS01000063">
    <property type="protein sequence ID" value="TMQ58913.1"/>
    <property type="molecule type" value="Genomic_DNA"/>
</dbReference>
<evidence type="ECO:0000256" key="8">
    <source>
        <dbReference type="SAM" id="MobiDB-lite"/>
    </source>
</evidence>
<dbReference type="PANTHER" id="PTHR42902:SF1">
    <property type="entry name" value="MALATE SYNTHASE 1-RELATED"/>
    <property type="match status" value="1"/>
</dbReference>
<evidence type="ECO:0000256" key="5">
    <source>
        <dbReference type="ARBA" id="ARBA00022679"/>
    </source>
</evidence>
<feature type="domain" description="Malate synthase TIM barrel" evidence="9">
    <location>
        <begin position="165"/>
        <end position="378"/>
    </location>
</feature>
<dbReference type="InterPro" id="IPR006252">
    <property type="entry name" value="Malate_synthA"/>
</dbReference>
<reference evidence="10 11" key="1">
    <citation type="journal article" date="2019" name="Nat. Microbiol.">
        <title>Mediterranean grassland soil C-N compound turnover is dependent on rainfall and depth, and is mediated by genomically divergent microorganisms.</title>
        <authorList>
            <person name="Diamond S."/>
            <person name="Andeer P.F."/>
            <person name="Li Z."/>
            <person name="Crits-Christoph A."/>
            <person name="Burstein D."/>
            <person name="Anantharaman K."/>
            <person name="Lane K.R."/>
            <person name="Thomas B.C."/>
            <person name="Pan C."/>
            <person name="Northen T.R."/>
            <person name="Banfield J.F."/>
        </authorList>
    </citation>
    <scope>NUCLEOTIDE SEQUENCE [LARGE SCALE GENOMIC DNA]</scope>
    <source>
        <strain evidence="10">WS_2</strain>
    </source>
</reference>
<dbReference type="GO" id="GO:0006099">
    <property type="term" value="P:tricarboxylic acid cycle"/>
    <property type="evidence" value="ECO:0007669"/>
    <property type="project" value="UniProtKB-KW"/>
</dbReference>
<dbReference type="Proteomes" id="UP000317716">
    <property type="component" value="Unassembled WGS sequence"/>
</dbReference>
<proteinExistence type="inferred from homology"/>
<feature type="active site" description="Proton acceptor" evidence="7">
    <location>
        <position position="166"/>
    </location>
</feature>
<evidence type="ECO:0000256" key="6">
    <source>
        <dbReference type="ARBA" id="ARBA00047918"/>
    </source>
</evidence>
<comment type="similarity">
    <text evidence="1">Belongs to the malate synthase family.</text>
</comment>
<dbReference type="InterPro" id="IPR046363">
    <property type="entry name" value="MS_N_TIM-barrel_dom"/>
</dbReference>
<dbReference type="GO" id="GO:0006097">
    <property type="term" value="P:glyoxylate cycle"/>
    <property type="evidence" value="ECO:0007669"/>
    <property type="project" value="UniProtKB-KW"/>
</dbReference>
<feature type="region of interest" description="Disordered" evidence="8">
    <location>
        <begin position="1"/>
        <end position="21"/>
    </location>
</feature>
<dbReference type="GO" id="GO:0004474">
    <property type="term" value="F:malate synthase activity"/>
    <property type="evidence" value="ECO:0007669"/>
    <property type="project" value="UniProtKB-EC"/>
</dbReference>
<organism evidence="10 11">
    <name type="scientific">Eiseniibacteriota bacterium</name>
    <dbReference type="NCBI Taxonomy" id="2212470"/>
    <lineage>
        <taxon>Bacteria</taxon>
        <taxon>Candidatus Eiseniibacteriota</taxon>
    </lineage>
</organism>
<dbReference type="InterPro" id="IPR044856">
    <property type="entry name" value="Malate_synth_C_sf"/>
</dbReference>
<gene>
    <name evidence="10" type="ORF">E6K72_02100</name>
</gene>
<dbReference type="PANTHER" id="PTHR42902">
    <property type="entry name" value="MALATE SYNTHASE"/>
    <property type="match status" value="1"/>
</dbReference>
<dbReference type="AlphaFoldDB" id="A0A538T5J3"/>
<comment type="catalytic activity">
    <reaction evidence="6">
        <text>glyoxylate + acetyl-CoA + H2O = (S)-malate + CoA + H(+)</text>
        <dbReference type="Rhea" id="RHEA:18181"/>
        <dbReference type="ChEBI" id="CHEBI:15377"/>
        <dbReference type="ChEBI" id="CHEBI:15378"/>
        <dbReference type="ChEBI" id="CHEBI:15589"/>
        <dbReference type="ChEBI" id="CHEBI:36655"/>
        <dbReference type="ChEBI" id="CHEBI:57287"/>
        <dbReference type="ChEBI" id="CHEBI:57288"/>
        <dbReference type="EC" id="2.3.3.9"/>
    </reaction>
</comment>
<dbReference type="InterPro" id="IPR011076">
    <property type="entry name" value="Malate_synth_sf"/>
</dbReference>
<evidence type="ECO:0000256" key="7">
    <source>
        <dbReference type="PIRSR" id="PIRSR601465-50"/>
    </source>
</evidence>
<dbReference type="EC" id="2.3.3.9" evidence="2"/>
<keyword evidence="5" id="KW-0808">Transferase</keyword>
<dbReference type="Gene3D" id="3.20.20.360">
    <property type="entry name" value="Malate synthase, domain 3"/>
    <property type="match status" value="1"/>
</dbReference>
<name>A0A538T5J3_UNCEI</name>
<feature type="region of interest" description="Disordered" evidence="8">
    <location>
        <begin position="384"/>
        <end position="410"/>
    </location>
</feature>
<accession>A0A538T5J3</accession>
<dbReference type="Gene3D" id="1.20.1220.12">
    <property type="entry name" value="Malate synthase, domain III"/>
    <property type="match status" value="1"/>
</dbReference>
<sequence length="525" mass="58550">MSSPTAHVTQPMNSAPRGFDPEKGLPAGFARFYRPLHAELTPRQKALAARREEVLKEAHGGRLPRHMPPSEATVSEWRISLPAWCFDQRNQMTGPADDAELVVKMLNSGAPGVMLDLEDSMANRWENLMTGVQNIRSALHGELEYQDLKRGRRVGITPSSTVVWNRVRGLHLSQAGIFPRGEITSASLFDLALIAFLVEPDRLRHPLCIYIPKSESAEEALWWRDALRAVAVARGWPADSVKCMALVESHPLAHQMEEFLYHLRDHILGLNLGRWDYMASLIHFTLEDPAWVLPDRNTIPHDVPFFQRVRLLMADICHRRGALAIGGMTALYPSREDPELNARALAMLEQDKRNEAHCFMDGAWTGHPDQNAIAVAQFPAPNQAGARPPGIERYPDLRPAPDNVGRRSTDGTRAAVRTVIRYRNGVLNGKGASLLDGYMEDLATDRIYRLMLAQRMKHSRTVAIPDPSGRQVDHADGFVHGCFTEALARLVAELPRGKDLGDETTLRAAAAASEEMIRNGRFNPV</sequence>